<evidence type="ECO:0000313" key="3">
    <source>
        <dbReference type="Proteomes" id="UP000308197"/>
    </source>
</evidence>
<organism evidence="2 3">
    <name type="scientific">Polyporus arcularius HHB13444</name>
    <dbReference type="NCBI Taxonomy" id="1314778"/>
    <lineage>
        <taxon>Eukaryota</taxon>
        <taxon>Fungi</taxon>
        <taxon>Dikarya</taxon>
        <taxon>Basidiomycota</taxon>
        <taxon>Agaricomycotina</taxon>
        <taxon>Agaricomycetes</taxon>
        <taxon>Polyporales</taxon>
        <taxon>Polyporaceae</taxon>
        <taxon>Polyporus</taxon>
    </lineage>
</organism>
<evidence type="ECO:0000313" key="2">
    <source>
        <dbReference type="EMBL" id="TFK85624.1"/>
    </source>
</evidence>
<name>A0A5C3P7H1_9APHY</name>
<feature type="compositionally biased region" description="Basic and acidic residues" evidence="1">
    <location>
        <begin position="365"/>
        <end position="379"/>
    </location>
</feature>
<keyword evidence="3" id="KW-1185">Reference proteome</keyword>
<feature type="compositionally biased region" description="Polar residues" evidence="1">
    <location>
        <begin position="514"/>
        <end position="526"/>
    </location>
</feature>
<feature type="compositionally biased region" description="Polar residues" evidence="1">
    <location>
        <begin position="533"/>
        <end position="544"/>
    </location>
</feature>
<feature type="region of interest" description="Disordered" evidence="1">
    <location>
        <begin position="477"/>
        <end position="666"/>
    </location>
</feature>
<sequence length="713" mass="76529">MGGQANSKPTSPFITNRPTSTIILTMSDYFAVSPVSVAGHAAQFPSTPSGTPQPLPLRKDGPFRAPVLGLAIHLVQTPHGSMNEQQAALRIKDMELMAQELEMALAAKDVPEIILIKDDEPCARDLVSAKRQPETSPLPTTRDVPNEPERETIIAPTFSSLFCGPRSSPSSTITAPVPASNASSASFLNFSPSDDYVPPSEIICTLPPNTAFGVPSSEVVVTNAAPTSMPWFSPSYDPCSTSPITTSMMCRPPSSAYHPPPSLTYAADIEVEEFDIVIVSSTIPHQAEQLEESSAVIPPITLTSSATTPSYSSFGDGRLQPSAACADFAELLLCNNEDDEDGSVVVSGDDDSRSDGVDAVNSNERPPDRSRVMRQDREQPLPSPVQAAATTSAAPLAPPLIATASSCDMLLAQPSPPVELSSTGITHSPIFAYTLVSPRETNDATTFGDQRLDKERQAVYRPPSRMSTWTKFIKKKAHMEHNPSHPTSSYVPVSPSTSASPARYLSRKPATPSKRPSSPATRTSIRPTPHISKPSTSTAGQSQTLKRKRNDGDEKHSTSAPPTRNLPMKFATLPKRPSPVATRAPRTSTRPTPHISTHSTTPSTAGQLKRKRNDDDDEEHDEPSTSGAPTGRPSNTKIARETPPASKKPKPLSATPTASAPTTGHFRSAADLAHKRWEERMQQQAGGRMRVVSTDHLAMRAKVRRPRASNVGR</sequence>
<dbReference type="InParanoid" id="A0A5C3P7H1"/>
<reference evidence="2 3" key="1">
    <citation type="journal article" date="2019" name="Nat. Ecol. Evol.">
        <title>Megaphylogeny resolves global patterns of mushroom evolution.</title>
        <authorList>
            <person name="Varga T."/>
            <person name="Krizsan K."/>
            <person name="Foldi C."/>
            <person name="Dima B."/>
            <person name="Sanchez-Garcia M."/>
            <person name="Sanchez-Ramirez S."/>
            <person name="Szollosi G.J."/>
            <person name="Szarkandi J.G."/>
            <person name="Papp V."/>
            <person name="Albert L."/>
            <person name="Andreopoulos W."/>
            <person name="Angelini C."/>
            <person name="Antonin V."/>
            <person name="Barry K.W."/>
            <person name="Bougher N.L."/>
            <person name="Buchanan P."/>
            <person name="Buyck B."/>
            <person name="Bense V."/>
            <person name="Catcheside P."/>
            <person name="Chovatia M."/>
            <person name="Cooper J."/>
            <person name="Damon W."/>
            <person name="Desjardin D."/>
            <person name="Finy P."/>
            <person name="Geml J."/>
            <person name="Haridas S."/>
            <person name="Hughes K."/>
            <person name="Justo A."/>
            <person name="Karasinski D."/>
            <person name="Kautmanova I."/>
            <person name="Kiss B."/>
            <person name="Kocsube S."/>
            <person name="Kotiranta H."/>
            <person name="LaButti K.M."/>
            <person name="Lechner B.E."/>
            <person name="Liimatainen K."/>
            <person name="Lipzen A."/>
            <person name="Lukacs Z."/>
            <person name="Mihaltcheva S."/>
            <person name="Morgado L.N."/>
            <person name="Niskanen T."/>
            <person name="Noordeloos M.E."/>
            <person name="Ohm R.A."/>
            <person name="Ortiz-Santana B."/>
            <person name="Ovrebo C."/>
            <person name="Racz N."/>
            <person name="Riley R."/>
            <person name="Savchenko A."/>
            <person name="Shiryaev A."/>
            <person name="Soop K."/>
            <person name="Spirin V."/>
            <person name="Szebenyi C."/>
            <person name="Tomsovsky M."/>
            <person name="Tulloss R.E."/>
            <person name="Uehling J."/>
            <person name="Grigoriev I.V."/>
            <person name="Vagvolgyi C."/>
            <person name="Papp T."/>
            <person name="Martin F.M."/>
            <person name="Miettinen O."/>
            <person name="Hibbett D.S."/>
            <person name="Nagy L.G."/>
        </authorList>
    </citation>
    <scope>NUCLEOTIDE SEQUENCE [LARGE SCALE GENOMIC DNA]</scope>
    <source>
        <strain evidence="2 3">HHB13444</strain>
    </source>
</reference>
<protein>
    <submittedName>
        <fullName evidence="2">Uncharacterized protein</fullName>
    </submittedName>
</protein>
<feature type="compositionally biased region" description="Low complexity" evidence="1">
    <location>
        <begin position="579"/>
        <end position="604"/>
    </location>
</feature>
<accession>A0A5C3P7H1</accession>
<feature type="compositionally biased region" description="Low complexity" evidence="1">
    <location>
        <begin position="651"/>
        <end position="663"/>
    </location>
</feature>
<feature type="compositionally biased region" description="Low complexity" evidence="1">
    <location>
        <begin position="484"/>
        <end position="502"/>
    </location>
</feature>
<dbReference type="Proteomes" id="UP000308197">
    <property type="component" value="Unassembled WGS sequence"/>
</dbReference>
<feature type="region of interest" description="Disordered" evidence="1">
    <location>
        <begin position="683"/>
        <end position="713"/>
    </location>
</feature>
<dbReference type="EMBL" id="ML211243">
    <property type="protein sequence ID" value="TFK85624.1"/>
    <property type="molecule type" value="Genomic_DNA"/>
</dbReference>
<proteinExistence type="predicted"/>
<feature type="region of interest" description="Disordered" evidence="1">
    <location>
        <begin position="127"/>
        <end position="146"/>
    </location>
</feature>
<dbReference type="AlphaFoldDB" id="A0A5C3P7H1"/>
<gene>
    <name evidence="2" type="ORF">K466DRAFT_183284</name>
</gene>
<feature type="region of interest" description="Disordered" evidence="1">
    <location>
        <begin position="339"/>
        <end position="392"/>
    </location>
</feature>
<feature type="compositionally biased region" description="Polar residues" evidence="1">
    <location>
        <begin position="624"/>
        <end position="637"/>
    </location>
</feature>
<evidence type="ECO:0000256" key="1">
    <source>
        <dbReference type="SAM" id="MobiDB-lite"/>
    </source>
</evidence>